<feature type="non-terminal residue" evidence="2">
    <location>
        <position position="1"/>
    </location>
</feature>
<proteinExistence type="evidence at transcript level"/>
<evidence type="ECO:0000313" key="2">
    <source>
        <dbReference type="EMBL" id="JAC04823.1"/>
    </source>
</evidence>
<keyword evidence="1" id="KW-1133">Transmembrane helix</keyword>
<feature type="transmembrane region" description="Helical" evidence="1">
    <location>
        <begin position="35"/>
        <end position="53"/>
    </location>
</feature>
<dbReference type="AlphaFoldDB" id="W8BZM5"/>
<accession>W8BZM5</accession>
<organism evidence="2">
    <name type="scientific">Ceratitis capitata</name>
    <name type="common">Mediterranean fruit fly</name>
    <name type="synonym">Tephritis capitata</name>
    <dbReference type="NCBI Taxonomy" id="7213"/>
    <lineage>
        <taxon>Eukaryota</taxon>
        <taxon>Metazoa</taxon>
        <taxon>Ecdysozoa</taxon>
        <taxon>Arthropoda</taxon>
        <taxon>Hexapoda</taxon>
        <taxon>Insecta</taxon>
        <taxon>Pterygota</taxon>
        <taxon>Neoptera</taxon>
        <taxon>Endopterygota</taxon>
        <taxon>Diptera</taxon>
        <taxon>Brachycera</taxon>
        <taxon>Muscomorpha</taxon>
        <taxon>Tephritoidea</taxon>
        <taxon>Tephritidae</taxon>
        <taxon>Ceratitis</taxon>
        <taxon>Ceratitis</taxon>
    </lineage>
</organism>
<dbReference type="EMBL" id="GAMC01001733">
    <property type="protein sequence ID" value="JAC04823.1"/>
    <property type="molecule type" value="mRNA"/>
</dbReference>
<reference evidence="2" key="2">
    <citation type="journal article" date="2014" name="BMC Genomics">
        <title>A genomic perspective to assessing quality of mass-reared SIT flies used in Mediterranean fruit fly (Ceratitis capitata) eradication in California.</title>
        <authorList>
            <person name="Calla B."/>
            <person name="Hall B."/>
            <person name="Hou S."/>
            <person name="Geib S.M."/>
        </authorList>
    </citation>
    <scope>NUCLEOTIDE SEQUENCE</scope>
</reference>
<name>W8BZM5_CERCA</name>
<reference evidence="2" key="1">
    <citation type="submission" date="2013-07" db="EMBL/GenBank/DDBJ databases">
        <authorList>
            <person name="Geib S."/>
        </authorList>
    </citation>
    <scope>NUCLEOTIDE SEQUENCE</scope>
</reference>
<keyword evidence="1" id="KW-0472">Membrane</keyword>
<sequence length="100" mass="11316">YMNFYASVIGVSICAYVCVCVFVPTEQFEIFNNSLWVNKIITIIITACIHAYIRKNATIPVLYGCHRHQQQQRRTTIKSRRVEVTAVAASLTTAALPTKH</sequence>
<keyword evidence="1" id="KW-0812">Transmembrane</keyword>
<feature type="transmembrane region" description="Helical" evidence="1">
    <location>
        <begin position="6"/>
        <end position="23"/>
    </location>
</feature>
<protein>
    <submittedName>
        <fullName evidence="2">Uncharacterized protein</fullName>
    </submittedName>
</protein>
<evidence type="ECO:0000256" key="1">
    <source>
        <dbReference type="SAM" id="Phobius"/>
    </source>
</evidence>